<dbReference type="AlphaFoldDB" id="A0A553PPD1"/>
<dbReference type="GO" id="GO:0005524">
    <property type="term" value="F:ATP binding"/>
    <property type="evidence" value="ECO:0007669"/>
    <property type="project" value="UniProtKB-UniRule"/>
</dbReference>
<evidence type="ECO:0000256" key="1">
    <source>
        <dbReference type="ARBA" id="ARBA00008314"/>
    </source>
</evidence>
<dbReference type="STRING" id="6832.A0A553PPD1"/>
<evidence type="ECO:0000259" key="9">
    <source>
        <dbReference type="PROSITE" id="PS51456"/>
    </source>
</evidence>
<comment type="caution">
    <text evidence="11">The sequence shown here is derived from an EMBL/GenBank/DDBJ whole genome shotgun (WGS) entry which is preliminary data.</text>
</comment>
<dbReference type="Gene3D" id="3.40.850.10">
    <property type="entry name" value="Kinesin motor domain"/>
    <property type="match status" value="2"/>
</dbReference>
<dbReference type="OMA" id="MTYGDIG"/>
<dbReference type="SMART" id="SM00242">
    <property type="entry name" value="MYSc"/>
    <property type="match status" value="1"/>
</dbReference>
<dbReference type="Pfam" id="PF06017">
    <property type="entry name" value="Myosin_TH1"/>
    <property type="match status" value="1"/>
</dbReference>
<dbReference type="Proteomes" id="UP000318571">
    <property type="component" value="Chromosome 6"/>
</dbReference>
<keyword evidence="2 8" id="KW-0547">Nucleotide-binding</keyword>
<evidence type="ECO:0000256" key="7">
    <source>
        <dbReference type="ARBA" id="ARBA00023203"/>
    </source>
</evidence>
<dbReference type="GO" id="GO:0005546">
    <property type="term" value="F:phosphatidylinositol-4,5-bisphosphate binding"/>
    <property type="evidence" value="ECO:0007669"/>
    <property type="project" value="UniProtKB-ARBA"/>
</dbReference>
<dbReference type="InterPro" id="IPR010926">
    <property type="entry name" value="Myosin_TH1"/>
</dbReference>
<dbReference type="PRINTS" id="PR00193">
    <property type="entry name" value="MYOSINHEAVY"/>
</dbReference>
<dbReference type="GO" id="GO:0051015">
    <property type="term" value="F:actin filament binding"/>
    <property type="evidence" value="ECO:0007669"/>
    <property type="project" value="TreeGrafter"/>
</dbReference>
<proteinExistence type="inferred from homology"/>
<dbReference type="GO" id="GO:0006897">
    <property type="term" value="P:endocytosis"/>
    <property type="evidence" value="ECO:0007669"/>
    <property type="project" value="TreeGrafter"/>
</dbReference>
<sequence>MFHNKEVGVGDCVLLPEISMDSFLSNLKQRHEASLIYTFIGEVCINVNPYRELDIYNKQYVNQYKGREIYERPPHIFAIAEAAYKTMKRSGHDTCIVISGESGSGKTEASKIIMRYIAAVTNVSGQQEIERAKNVLLQSNDILEAFGNAKTNRNDNSSRFGKYMDINFDFKGDPMGGHINNYLLEKSRVIYQQSGDNNFHSFYQLLKGGSEAQLKKLHLTRRLEDYKYLCQNNNKCQMPQKLVAAILHLGNLEFYQDEKDTTRIQNMDHVANIAKLLNVAQTDVVEALTTRVIAAAGQVMRKPHSVGEANVCRDSFAKALYDRLFTWIVGHVNAAIDPTLLESSQHHNSTVIGVLDIYGFEVFENNSFEQFCINYCNEKLQQLFIELVLKQQQEEYEREGIKWVHVEYFNNQVICELMDQPHHGIMALMDEACLNVGKTTDQILLDAMDDKLKNNKHYSSRKVDSAKNKNLEFGQDFLIRHYAGDVVYNINGFIEKNKDTLFQDFKRLLYNSDNEIFKSMWPEGAHSITQTTKRPQTAATLFKTSMSSLMKTLASKEPFYVRCIKPNELKSPHAFNEERVIHQIRYLGLLENVRVRRAGFAFRQEYTKFNLRYKVICPDTWPNYRKGGPRDAVQAILRHQNIESDCTFGNTKIFIQSPETIFKLEQVRESKIPSVVVILQKHLRGVLGRRYAKRLKAAYKIAMYYKKYKLRTFVKLLSGTFKDVKKASDLGRGLPWPAAPKSLAQTSHLLQKAFLRWRAFTILSKYPREDWPEMHLKITALELLRGKRAAWGINRKWRGDYLNDPTENLDVHAYRASLTKEGVSTKIVLFSARTVKYNCRDKINERAIVFTKDNKILKMDPNKKFKNMQTFQFSDIMSISLSPDQGNELILIHLKSSNDLVLSLQSKRGEDLTGELVGVLADHYLKMLGRPLNVRVSNQMEAKSGKKNKVVTVQAAADSTGFTKAANGSIIYNAAMNGH</sequence>
<evidence type="ECO:0000256" key="5">
    <source>
        <dbReference type="ARBA" id="ARBA00023123"/>
    </source>
</evidence>
<keyword evidence="4" id="KW-0446">Lipid-binding</keyword>
<dbReference type="Pfam" id="PF00063">
    <property type="entry name" value="Myosin_head"/>
    <property type="match status" value="2"/>
</dbReference>
<keyword evidence="7 8" id="KW-0009">Actin-binding</keyword>
<dbReference type="Gene3D" id="1.20.58.530">
    <property type="match status" value="1"/>
</dbReference>
<comment type="similarity">
    <text evidence="1 8">Belongs to the TRAFAC class myosin-kinesin ATPase superfamily. Myosin family.</text>
</comment>
<dbReference type="PROSITE" id="PS51456">
    <property type="entry name" value="MYOSIN_MOTOR"/>
    <property type="match status" value="1"/>
</dbReference>
<dbReference type="GO" id="GO:0030048">
    <property type="term" value="P:actin filament-based movement"/>
    <property type="evidence" value="ECO:0007669"/>
    <property type="project" value="TreeGrafter"/>
</dbReference>
<dbReference type="InterPro" id="IPR036961">
    <property type="entry name" value="Kinesin_motor_dom_sf"/>
</dbReference>
<dbReference type="PROSITE" id="PS50096">
    <property type="entry name" value="IQ"/>
    <property type="match status" value="1"/>
</dbReference>
<dbReference type="EMBL" id="VCGU01000002">
    <property type="protein sequence ID" value="TRY79529.1"/>
    <property type="molecule type" value="Genomic_DNA"/>
</dbReference>
<dbReference type="GO" id="GO:0016459">
    <property type="term" value="C:myosin complex"/>
    <property type="evidence" value="ECO:0007669"/>
    <property type="project" value="UniProtKB-KW"/>
</dbReference>
<gene>
    <name evidence="11" type="ORF">TCAL_09439</name>
</gene>
<protein>
    <recommendedName>
        <fullName evidence="13">Myosin motor domain-containing protein</fullName>
    </recommendedName>
</protein>
<name>A0A553PPD1_TIGCA</name>
<dbReference type="GO" id="GO:0000146">
    <property type="term" value="F:microfilament motor activity"/>
    <property type="evidence" value="ECO:0007669"/>
    <property type="project" value="TreeGrafter"/>
</dbReference>
<feature type="domain" description="TH1" evidence="10">
    <location>
        <begin position="785"/>
        <end position="976"/>
    </location>
</feature>
<keyword evidence="6 8" id="KW-0505">Motor protein</keyword>
<dbReference type="InterPro" id="IPR001609">
    <property type="entry name" value="Myosin_head_motor_dom-like"/>
</dbReference>
<evidence type="ECO:0000259" key="10">
    <source>
        <dbReference type="PROSITE" id="PS51757"/>
    </source>
</evidence>
<keyword evidence="3 8" id="KW-0067">ATP-binding</keyword>
<dbReference type="GO" id="GO:0007015">
    <property type="term" value="P:actin filament organization"/>
    <property type="evidence" value="ECO:0007669"/>
    <property type="project" value="TreeGrafter"/>
</dbReference>
<dbReference type="PANTHER" id="PTHR13140:SF713">
    <property type="entry name" value="UNCONVENTIONAL MYOSIN ID"/>
    <property type="match status" value="1"/>
</dbReference>
<dbReference type="PROSITE" id="PS51757">
    <property type="entry name" value="TH1"/>
    <property type="match status" value="1"/>
</dbReference>
<dbReference type="Gene3D" id="1.20.120.720">
    <property type="entry name" value="Myosin VI head, motor domain, U50 subdomain"/>
    <property type="match status" value="1"/>
</dbReference>
<dbReference type="FunFam" id="1.20.58.530:FF:000004">
    <property type="entry name" value="Unconventional myosin ID"/>
    <property type="match status" value="1"/>
</dbReference>
<organism evidence="11 12">
    <name type="scientific">Tigriopus californicus</name>
    <name type="common">Marine copepod</name>
    <dbReference type="NCBI Taxonomy" id="6832"/>
    <lineage>
        <taxon>Eukaryota</taxon>
        <taxon>Metazoa</taxon>
        <taxon>Ecdysozoa</taxon>
        <taxon>Arthropoda</taxon>
        <taxon>Crustacea</taxon>
        <taxon>Multicrustacea</taxon>
        <taxon>Hexanauplia</taxon>
        <taxon>Copepoda</taxon>
        <taxon>Harpacticoida</taxon>
        <taxon>Harpacticidae</taxon>
        <taxon>Tigriopus</taxon>
    </lineage>
</organism>
<evidence type="ECO:0000256" key="8">
    <source>
        <dbReference type="PROSITE-ProRule" id="PRU00782"/>
    </source>
</evidence>
<evidence type="ECO:0000313" key="11">
    <source>
        <dbReference type="EMBL" id="TRY79529.1"/>
    </source>
</evidence>
<feature type="region of interest" description="Actin-binding" evidence="8">
    <location>
        <begin position="546"/>
        <end position="568"/>
    </location>
</feature>
<dbReference type="GO" id="GO:0005902">
    <property type="term" value="C:microvillus"/>
    <property type="evidence" value="ECO:0007669"/>
    <property type="project" value="TreeGrafter"/>
</dbReference>
<feature type="domain" description="Myosin motor" evidence="9">
    <location>
        <begin position="7"/>
        <end position="669"/>
    </location>
</feature>
<dbReference type="Gene3D" id="1.20.5.4820">
    <property type="match status" value="1"/>
</dbReference>
<accession>A0A553PPD1</accession>
<evidence type="ECO:0000313" key="12">
    <source>
        <dbReference type="Proteomes" id="UP000318571"/>
    </source>
</evidence>
<keyword evidence="12" id="KW-1185">Reference proteome</keyword>
<evidence type="ECO:0000256" key="6">
    <source>
        <dbReference type="ARBA" id="ARBA00023175"/>
    </source>
</evidence>
<dbReference type="SUPFAM" id="SSF52540">
    <property type="entry name" value="P-loop containing nucleoside triphosphate hydrolases"/>
    <property type="match status" value="1"/>
</dbReference>
<feature type="binding site" evidence="8">
    <location>
        <begin position="100"/>
        <end position="107"/>
    </location>
    <ligand>
        <name>ATP</name>
        <dbReference type="ChEBI" id="CHEBI:30616"/>
    </ligand>
</feature>
<dbReference type="GO" id="GO:0005886">
    <property type="term" value="C:plasma membrane"/>
    <property type="evidence" value="ECO:0007669"/>
    <property type="project" value="TreeGrafter"/>
</dbReference>
<evidence type="ECO:0000256" key="4">
    <source>
        <dbReference type="ARBA" id="ARBA00023121"/>
    </source>
</evidence>
<dbReference type="PANTHER" id="PTHR13140">
    <property type="entry name" value="MYOSIN"/>
    <property type="match status" value="1"/>
</dbReference>
<keyword evidence="5 8" id="KW-0518">Myosin</keyword>
<evidence type="ECO:0000256" key="3">
    <source>
        <dbReference type="ARBA" id="ARBA00022840"/>
    </source>
</evidence>
<reference evidence="11 12" key="1">
    <citation type="journal article" date="2018" name="Nat. Ecol. Evol.">
        <title>Genomic signatures of mitonuclear coevolution across populations of Tigriopus californicus.</title>
        <authorList>
            <person name="Barreto F.S."/>
            <person name="Watson E.T."/>
            <person name="Lima T.G."/>
            <person name="Willett C.S."/>
            <person name="Edmands S."/>
            <person name="Li W."/>
            <person name="Burton R.S."/>
        </authorList>
    </citation>
    <scope>NUCLEOTIDE SEQUENCE [LARGE SCALE GENOMIC DNA]</scope>
    <source>
        <strain evidence="11 12">San Diego</strain>
    </source>
</reference>
<dbReference type="InterPro" id="IPR027417">
    <property type="entry name" value="P-loop_NTPase"/>
</dbReference>
<evidence type="ECO:0008006" key="13">
    <source>
        <dbReference type="Google" id="ProtNLM"/>
    </source>
</evidence>
<evidence type="ECO:0000256" key="2">
    <source>
        <dbReference type="ARBA" id="ARBA00022741"/>
    </source>
</evidence>
<dbReference type="GO" id="GO:0007368">
    <property type="term" value="P:determination of left/right symmetry"/>
    <property type="evidence" value="ECO:0007669"/>
    <property type="project" value="UniProtKB-ARBA"/>
</dbReference>
<dbReference type="GO" id="GO:0005737">
    <property type="term" value="C:cytoplasm"/>
    <property type="evidence" value="ECO:0007669"/>
    <property type="project" value="TreeGrafter"/>
</dbReference>